<dbReference type="AlphaFoldDB" id="A0A1V4ICF3"/>
<name>A0A1V4ICF3_9FIRM</name>
<dbReference type="Proteomes" id="UP000190140">
    <property type="component" value="Unassembled WGS sequence"/>
</dbReference>
<organism evidence="2 3">
    <name type="scientific">Alkalithermobacter paradoxus</name>
    <dbReference type="NCBI Taxonomy" id="29349"/>
    <lineage>
        <taxon>Bacteria</taxon>
        <taxon>Bacillati</taxon>
        <taxon>Bacillota</taxon>
        <taxon>Clostridia</taxon>
        <taxon>Peptostreptococcales</taxon>
        <taxon>Tepidibacteraceae</taxon>
        <taxon>Alkalithermobacter</taxon>
    </lineage>
</organism>
<sequence length="147" mass="16876">MKKEIKEQIKKVDIKNMDETQKKAAKIFGMLILKKAILPFALLIIVFVLGAALKLNGILTTVLALGVVGFGFIYLKKYRDKLQELKYYEGKVIHVQQKGNLYELLLKNGKLPIKLTIKSGFDESKVRKNEFVRLYFNPTEKVAIIFE</sequence>
<reference evidence="2 3" key="1">
    <citation type="submission" date="2017-03" db="EMBL/GenBank/DDBJ databases">
        <title>Genome sequence of Clostridium thermoalcaliphilum DSM 7309.</title>
        <authorList>
            <person name="Poehlein A."/>
            <person name="Daniel R."/>
        </authorList>
    </citation>
    <scope>NUCLEOTIDE SEQUENCE [LARGE SCALE GENOMIC DNA]</scope>
    <source>
        <strain evidence="2 3">DSM 7309</strain>
    </source>
</reference>
<feature type="transmembrane region" description="Helical" evidence="1">
    <location>
        <begin position="58"/>
        <end position="75"/>
    </location>
</feature>
<protein>
    <submittedName>
        <fullName evidence="2">Uncharacterized protein</fullName>
    </submittedName>
</protein>
<gene>
    <name evidence="2" type="ORF">CLOTH_04700</name>
</gene>
<evidence type="ECO:0000313" key="2">
    <source>
        <dbReference type="EMBL" id="OPJ57187.1"/>
    </source>
</evidence>
<evidence type="ECO:0000256" key="1">
    <source>
        <dbReference type="SAM" id="Phobius"/>
    </source>
</evidence>
<accession>A0A1V4ICF3</accession>
<keyword evidence="1" id="KW-1133">Transmembrane helix</keyword>
<proteinExistence type="predicted"/>
<evidence type="ECO:0000313" key="3">
    <source>
        <dbReference type="Proteomes" id="UP000190140"/>
    </source>
</evidence>
<keyword evidence="3" id="KW-1185">Reference proteome</keyword>
<keyword evidence="1" id="KW-0812">Transmembrane</keyword>
<dbReference type="RefSeq" id="WP_079410836.1">
    <property type="nucleotide sequence ID" value="NZ_MZGW01000001.1"/>
</dbReference>
<keyword evidence="1" id="KW-0472">Membrane</keyword>
<comment type="caution">
    <text evidence="2">The sequence shown here is derived from an EMBL/GenBank/DDBJ whole genome shotgun (WGS) entry which is preliminary data.</text>
</comment>
<dbReference type="EMBL" id="MZGW01000001">
    <property type="protein sequence ID" value="OPJ57187.1"/>
    <property type="molecule type" value="Genomic_DNA"/>
</dbReference>
<dbReference type="OrthoDB" id="1751659at2"/>
<feature type="transmembrane region" description="Helical" evidence="1">
    <location>
        <begin position="32"/>
        <end position="52"/>
    </location>
</feature>